<keyword evidence="3" id="KW-1185">Reference proteome</keyword>
<dbReference type="PANTHER" id="PTHR36981:SF1">
    <property type="entry name" value="P2X PURINORECEPTOR 7 INTRACELLULAR DOMAIN-CONTAINING PROTEIN"/>
    <property type="match status" value="1"/>
</dbReference>
<dbReference type="PANTHER" id="PTHR36981">
    <property type="entry name" value="ZGC:195170"/>
    <property type="match status" value="1"/>
</dbReference>
<reference evidence="3" key="1">
    <citation type="journal article" date="2014" name="Nat. Genet.">
        <title>Genome of the human hookworm Necator americanus.</title>
        <authorList>
            <person name="Tang Y.T."/>
            <person name="Gao X."/>
            <person name="Rosa B.A."/>
            <person name="Abubucker S."/>
            <person name="Hallsworth-Pepin K."/>
            <person name="Martin J."/>
            <person name="Tyagi R."/>
            <person name="Heizer E."/>
            <person name="Zhang X."/>
            <person name="Bhonagiri-Palsikar V."/>
            <person name="Minx P."/>
            <person name="Warren W.C."/>
            <person name="Wang Q."/>
            <person name="Zhan B."/>
            <person name="Hotez P.J."/>
            <person name="Sternberg P.W."/>
            <person name="Dougall A."/>
            <person name="Gaze S.T."/>
            <person name="Mulvenna J."/>
            <person name="Sotillo J."/>
            <person name="Ranganathan S."/>
            <person name="Rabelo E.M."/>
            <person name="Wilson R.K."/>
            <person name="Felgner P.L."/>
            <person name="Bethony J."/>
            <person name="Hawdon J.M."/>
            <person name="Gasser R.B."/>
            <person name="Loukas A."/>
            <person name="Mitreva M."/>
        </authorList>
    </citation>
    <scope>NUCLEOTIDE SEQUENCE [LARGE SCALE GENOMIC DNA]</scope>
</reference>
<proteinExistence type="predicted"/>
<dbReference type="InterPro" id="IPR046815">
    <property type="entry name" value="P2RX7_C"/>
</dbReference>
<sequence>MCCLEIQDVDLSEDQAEKQIIERMQQRLSEVSPACLTEHPTFKNILLDKEALSVWIENSKFERRRMPSSSQKQDENKVYRYYAYRSFVLWAYGHTGLLNRLEIPSCIRSIIKDRYPSATYRGFRSSHYVVPFDEEDWRNMQS</sequence>
<evidence type="ECO:0000259" key="1">
    <source>
        <dbReference type="Pfam" id="PF20478"/>
    </source>
</evidence>
<gene>
    <name evidence="2" type="ORF">NECAME_18064</name>
</gene>
<evidence type="ECO:0000313" key="3">
    <source>
        <dbReference type="Proteomes" id="UP000053676"/>
    </source>
</evidence>
<protein>
    <recommendedName>
        <fullName evidence="1">P2X purinoreceptor 7 intracellular domain-containing protein</fullName>
    </recommendedName>
</protein>
<dbReference type="OrthoDB" id="5789114at2759"/>
<evidence type="ECO:0000313" key="2">
    <source>
        <dbReference type="EMBL" id="ETN79850.1"/>
    </source>
</evidence>
<dbReference type="Pfam" id="PF20478">
    <property type="entry name" value="P2RX7_C"/>
    <property type="match status" value="1"/>
</dbReference>
<dbReference type="KEGG" id="nai:NECAME_18064"/>
<dbReference type="AlphaFoldDB" id="W2TCT5"/>
<dbReference type="Proteomes" id="UP000053676">
    <property type="component" value="Unassembled WGS sequence"/>
</dbReference>
<dbReference type="OMA" id="VWIENSK"/>
<name>W2TCT5_NECAM</name>
<organism evidence="2 3">
    <name type="scientific">Necator americanus</name>
    <name type="common">Human hookworm</name>
    <dbReference type="NCBI Taxonomy" id="51031"/>
    <lineage>
        <taxon>Eukaryota</taxon>
        <taxon>Metazoa</taxon>
        <taxon>Ecdysozoa</taxon>
        <taxon>Nematoda</taxon>
        <taxon>Chromadorea</taxon>
        <taxon>Rhabditida</taxon>
        <taxon>Rhabditina</taxon>
        <taxon>Rhabditomorpha</taxon>
        <taxon>Strongyloidea</taxon>
        <taxon>Ancylostomatidae</taxon>
        <taxon>Bunostominae</taxon>
        <taxon>Necator</taxon>
    </lineage>
</organism>
<feature type="domain" description="P2X purinoreceptor 7 intracellular" evidence="1">
    <location>
        <begin position="33"/>
        <end position="124"/>
    </location>
</feature>
<accession>W2TCT5</accession>
<dbReference type="EMBL" id="KI659313">
    <property type="protein sequence ID" value="ETN79850.1"/>
    <property type="molecule type" value="Genomic_DNA"/>
</dbReference>